<dbReference type="CTD" id="37471"/>
<evidence type="ECO:0000313" key="16">
    <source>
        <dbReference type="RefSeq" id="XP_018496759.1"/>
    </source>
</evidence>
<evidence type="ECO:0000259" key="14">
    <source>
        <dbReference type="Pfam" id="PF00808"/>
    </source>
</evidence>
<dbReference type="AlphaFoldDB" id="A0AAJ7L7Q1"/>
<evidence type="ECO:0000256" key="6">
    <source>
        <dbReference type="ARBA" id="ARBA00023163"/>
    </source>
</evidence>
<keyword evidence="6" id="KW-0804">Transcription</keyword>
<name>A0AAJ7L7Q1_9ACAR</name>
<dbReference type="GO" id="GO:0016251">
    <property type="term" value="F:RNA polymerase II general transcription initiation factor activity"/>
    <property type="evidence" value="ECO:0007669"/>
    <property type="project" value="TreeGrafter"/>
</dbReference>
<dbReference type="Pfam" id="PF00808">
    <property type="entry name" value="CBFD_NFYB_HMF"/>
    <property type="match status" value="1"/>
</dbReference>
<evidence type="ECO:0000256" key="4">
    <source>
        <dbReference type="ARBA" id="ARBA00023015"/>
    </source>
</evidence>
<keyword evidence="2" id="KW-0678">Repressor</keyword>
<keyword evidence="7" id="KW-0539">Nucleus</keyword>
<evidence type="ECO:0000256" key="10">
    <source>
        <dbReference type="ARBA" id="ARBA00072760"/>
    </source>
</evidence>
<gene>
    <name evidence="16" type="primary">LOC100902427</name>
</gene>
<evidence type="ECO:0000256" key="8">
    <source>
        <dbReference type="ARBA" id="ARBA00061393"/>
    </source>
</evidence>
<dbReference type="KEGG" id="goe:100902427"/>
<feature type="region of interest" description="Disordered" evidence="13">
    <location>
        <begin position="91"/>
        <end position="115"/>
    </location>
</feature>
<dbReference type="Proteomes" id="UP000694867">
    <property type="component" value="Unplaced"/>
</dbReference>
<evidence type="ECO:0000256" key="3">
    <source>
        <dbReference type="ARBA" id="ARBA00022553"/>
    </source>
</evidence>
<accession>A0AAJ7L7Q1</accession>
<evidence type="ECO:0000256" key="11">
    <source>
        <dbReference type="ARBA" id="ARBA00077179"/>
    </source>
</evidence>
<keyword evidence="5" id="KW-0238">DNA-binding</keyword>
<evidence type="ECO:0000256" key="12">
    <source>
        <dbReference type="ARBA" id="ARBA00078501"/>
    </source>
</evidence>
<keyword evidence="15" id="KW-1185">Reference proteome</keyword>
<dbReference type="FunFam" id="1.10.20.10:FF:000032">
    <property type="entry name" value="dr1-associated corepressor isoform X1"/>
    <property type="match status" value="1"/>
</dbReference>
<dbReference type="InterPro" id="IPR050568">
    <property type="entry name" value="Transcr_DNA_Rep_Reg"/>
</dbReference>
<dbReference type="CDD" id="cd22906">
    <property type="entry name" value="HFD_DRAP1"/>
    <property type="match status" value="1"/>
</dbReference>
<sequence>MVNKRKKYNARFAPARIKKIMQKDEEIGKVAAAVPVIISRALELFVQSLVRKAEAVTRSRNARTLTPAHLKASILADPRLRFLRETVANIPDVTQEEEGESSGSTHNPLQAAVAA</sequence>
<dbReference type="RefSeq" id="XP_018496759.1">
    <property type="nucleotide sequence ID" value="XM_018641243.1"/>
</dbReference>
<dbReference type="SUPFAM" id="SSF47113">
    <property type="entry name" value="Histone-fold"/>
    <property type="match status" value="1"/>
</dbReference>
<dbReference type="GO" id="GO:0001046">
    <property type="term" value="F:core promoter sequence-specific DNA binding"/>
    <property type="evidence" value="ECO:0007669"/>
    <property type="project" value="TreeGrafter"/>
</dbReference>
<dbReference type="Gene3D" id="1.10.20.10">
    <property type="entry name" value="Histone, subunit A"/>
    <property type="match status" value="1"/>
</dbReference>
<comment type="similarity">
    <text evidence="8">Belongs to the NC2 alpha/DRAP1 family.</text>
</comment>
<dbReference type="GO" id="GO:0017054">
    <property type="term" value="C:negative cofactor 2 complex"/>
    <property type="evidence" value="ECO:0007669"/>
    <property type="project" value="TreeGrafter"/>
</dbReference>
<dbReference type="InterPro" id="IPR009072">
    <property type="entry name" value="Histone-fold"/>
</dbReference>
<comment type="subcellular location">
    <subcellularLocation>
        <location evidence="1">Nucleus</location>
    </subcellularLocation>
</comment>
<evidence type="ECO:0000256" key="13">
    <source>
        <dbReference type="SAM" id="MobiDB-lite"/>
    </source>
</evidence>
<proteinExistence type="inferred from homology"/>
<keyword evidence="3" id="KW-0597">Phosphoprotein</keyword>
<dbReference type="GO" id="GO:0046982">
    <property type="term" value="F:protein heterodimerization activity"/>
    <property type="evidence" value="ECO:0007669"/>
    <property type="project" value="InterPro"/>
</dbReference>
<protein>
    <recommendedName>
        <fullName evidence="10">Dr1-associated corepressor</fullName>
    </recommendedName>
    <alternativeName>
        <fullName evidence="11">Dr1-associated protein 1</fullName>
    </alternativeName>
    <alternativeName>
        <fullName evidence="12">Negative cofactor 2-alpha</fullName>
    </alternativeName>
</protein>
<evidence type="ECO:0000256" key="5">
    <source>
        <dbReference type="ARBA" id="ARBA00023125"/>
    </source>
</evidence>
<dbReference type="PANTHER" id="PTHR10252">
    <property type="entry name" value="HISTONE-LIKE TRANSCRIPTION FACTOR CCAAT-RELATED"/>
    <property type="match status" value="1"/>
</dbReference>
<organism evidence="15 16">
    <name type="scientific">Galendromus occidentalis</name>
    <name type="common">western predatory mite</name>
    <dbReference type="NCBI Taxonomy" id="34638"/>
    <lineage>
        <taxon>Eukaryota</taxon>
        <taxon>Metazoa</taxon>
        <taxon>Ecdysozoa</taxon>
        <taxon>Arthropoda</taxon>
        <taxon>Chelicerata</taxon>
        <taxon>Arachnida</taxon>
        <taxon>Acari</taxon>
        <taxon>Parasitiformes</taxon>
        <taxon>Mesostigmata</taxon>
        <taxon>Gamasina</taxon>
        <taxon>Phytoseioidea</taxon>
        <taxon>Phytoseiidae</taxon>
        <taxon>Typhlodrominae</taxon>
        <taxon>Galendromus</taxon>
    </lineage>
</organism>
<evidence type="ECO:0000256" key="1">
    <source>
        <dbReference type="ARBA" id="ARBA00004123"/>
    </source>
</evidence>
<keyword evidence="4" id="KW-0805">Transcription regulation</keyword>
<dbReference type="GO" id="GO:0000122">
    <property type="term" value="P:negative regulation of transcription by RNA polymerase II"/>
    <property type="evidence" value="ECO:0007669"/>
    <property type="project" value="UniProtKB-ARBA"/>
</dbReference>
<dbReference type="InterPro" id="IPR003958">
    <property type="entry name" value="CBFA_NFYB_domain"/>
</dbReference>
<dbReference type="PANTHER" id="PTHR10252:SF5">
    <property type="entry name" value="DR1-ASSOCIATED COREPRESSOR"/>
    <property type="match status" value="1"/>
</dbReference>
<evidence type="ECO:0000313" key="15">
    <source>
        <dbReference type="Proteomes" id="UP000694867"/>
    </source>
</evidence>
<feature type="non-terminal residue" evidence="16">
    <location>
        <position position="115"/>
    </location>
</feature>
<evidence type="ECO:0000256" key="9">
    <source>
        <dbReference type="ARBA" id="ARBA00066085"/>
    </source>
</evidence>
<evidence type="ECO:0000256" key="2">
    <source>
        <dbReference type="ARBA" id="ARBA00022491"/>
    </source>
</evidence>
<reference evidence="16" key="1">
    <citation type="submission" date="2025-08" db="UniProtKB">
        <authorList>
            <consortium name="RefSeq"/>
        </authorList>
    </citation>
    <scope>IDENTIFICATION</scope>
</reference>
<evidence type="ECO:0000256" key="7">
    <source>
        <dbReference type="ARBA" id="ARBA00023242"/>
    </source>
</evidence>
<dbReference type="GeneID" id="100902427"/>
<comment type="subunit">
    <text evidence="9">Heterodimer with DR1. Binds BTAF1.</text>
</comment>
<feature type="domain" description="Transcription factor CBF/NF-Y/archaeal histone" evidence="14">
    <location>
        <begin position="11"/>
        <end position="72"/>
    </location>
</feature>